<dbReference type="GO" id="GO:0016757">
    <property type="term" value="F:glycosyltransferase activity"/>
    <property type="evidence" value="ECO:0007669"/>
    <property type="project" value="UniProtKB-KW"/>
</dbReference>
<evidence type="ECO:0000256" key="2">
    <source>
        <dbReference type="ARBA" id="ARBA00022679"/>
    </source>
</evidence>
<reference evidence="4 5" key="1">
    <citation type="submission" date="2020-10" db="EMBL/GenBank/DDBJ databases">
        <title>Wide distribution of Phycisphaera-like planctomycetes from WD2101 soil group in peatlands and genome analysis of the first cultivated representative.</title>
        <authorList>
            <person name="Dedysh S.N."/>
            <person name="Beletsky A.V."/>
            <person name="Ivanova A."/>
            <person name="Kulichevskaya I.S."/>
            <person name="Suzina N.E."/>
            <person name="Philippov D.A."/>
            <person name="Rakitin A.L."/>
            <person name="Mardanov A.V."/>
            <person name="Ravin N.V."/>
        </authorList>
    </citation>
    <scope>NUCLEOTIDE SEQUENCE [LARGE SCALE GENOMIC DNA]</scope>
    <source>
        <strain evidence="4 5">M1803</strain>
    </source>
</reference>
<evidence type="ECO:0000313" key="5">
    <source>
        <dbReference type="Proteomes" id="UP000593765"/>
    </source>
</evidence>
<feature type="domain" description="Glycosyl transferase family 1" evidence="3">
    <location>
        <begin position="204"/>
        <end position="350"/>
    </location>
</feature>
<keyword evidence="2" id="KW-0808">Transferase</keyword>
<dbReference type="KEGG" id="hbs:IPV69_15395"/>
<accession>A0A7M2WQJ3</accession>
<evidence type="ECO:0000313" key="4">
    <source>
        <dbReference type="EMBL" id="QOV87669.1"/>
    </source>
</evidence>
<dbReference type="EMBL" id="CP063458">
    <property type="protein sequence ID" value="QOV87669.1"/>
    <property type="molecule type" value="Genomic_DNA"/>
</dbReference>
<keyword evidence="5" id="KW-1185">Reference proteome</keyword>
<dbReference type="RefSeq" id="WP_206290579.1">
    <property type="nucleotide sequence ID" value="NZ_CP063458.1"/>
</dbReference>
<dbReference type="SUPFAM" id="SSF53756">
    <property type="entry name" value="UDP-Glycosyltransferase/glycogen phosphorylase"/>
    <property type="match status" value="1"/>
</dbReference>
<name>A0A7M2WQJ3_9BACT</name>
<dbReference type="Pfam" id="PF00534">
    <property type="entry name" value="Glycos_transf_1"/>
    <property type="match status" value="1"/>
</dbReference>
<dbReference type="PANTHER" id="PTHR12526">
    <property type="entry name" value="GLYCOSYLTRANSFERASE"/>
    <property type="match status" value="1"/>
</dbReference>
<evidence type="ECO:0000259" key="3">
    <source>
        <dbReference type="Pfam" id="PF00534"/>
    </source>
</evidence>
<keyword evidence="1" id="KW-0328">Glycosyltransferase</keyword>
<protein>
    <submittedName>
        <fullName evidence="4">Glycosyltransferase</fullName>
    </submittedName>
</protein>
<dbReference type="PANTHER" id="PTHR12526:SF510">
    <property type="entry name" value="D-INOSITOL 3-PHOSPHATE GLYCOSYLTRANSFERASE"/>
    <property type="match status" value="1"/>
</dbReference>
<dbReference type="Proteomes" id="UP000593765">
    <property type="component" value="Chromosome"/>
</dbReference>
<proteinExistence type="predicted"/>
<gene>
    <name evidence="4" type="ORF">IPV69_15395</name>
</gene>
<dbReference type="AlphaFoldDB" id="A0A7M2WQJ3"/>
<sequence length="392" mass="43358">MSERKVTVVWLMNSMPPYRSSVCLRARRELKLDLVSAVTHDPCEGNRWPRVPQEVLPQVFFAPHQMPGPVSRGELAGDVFKAMKVLRWIWRVRPAAMIVYGYNDFTRMLAVAWCRISGTPVFVAGDSNIHGESRRPLIRALKSAYLSPLLRLTNGAMPHGSLGSAYFRKYGVPRSRIYRLPLEPDYASIAAVSADRIHSIATRLGFAPDRRRIVYSGRLVEVKRVDLLIQAFNRIAVQRPDWDLIVLGSGPLESQLRDAVAADLVARVQFVPAFRDPQDVFAVYRSCDVLVLPSDYEPWAIVINEAAASGLAMVCSDVVGAAADLLRDGVNGRSFRRGSLDGLTAALLDVTEPANLSLYKAASPQVVADWRRDADPVQGIARALRDNGITVG</sequence>
<evidence type="ECO:0000256" key="1">
    <source>
        <dbReference type="ARBA" id="ARBA00022676"/>
    </source>
</evidence>
<dbReference type="InterPro" id="IPR001296">
    <property type="entry name" value="Glyco_trans_1"/>
</dbReference>
<dbReference type="Gene3D" id="3.40.50.2000">
    <property type="entry name" value="Glycogen Phosphorylase B"/>
    <property type="match status" value="2"/>
</dbReference>
<organism evidence="4 5">
    <name type="scientific">Humisphaera borealis</name>
    <dbReference type="NCBI Taxonomy" id="2807512"/>
    <lineage>
        <taxon>Bacteria</taxon>
        <taxon>Pseudomonadati</taxon>
        <taxon>Planctomycetota</taxon>
        <taxon>Phycisphaerae</taxon>
        <taxon>Tepidisphaerales</taxon>
        <taxon>Tepidisphaeraceae</taxon>
        <taxon>Humisphaera</taxon>
    </lineage>
</organism>